<evidence type="ECO:0000256" key="11">
    <source>
        <dbReference type="PROSITE-ProRule" id="PRU00042"/>
    </source>
</evidence>
<dbReference type="SMART" id="SM00355">
    <property type="entry name" value="ZnF_C2H2"/>
    <property type="match status" value="6"/>
</dbReference>
<feature type="domain" description="C2H2-type" evidence="12">
    <location>
        <begin position="268"/>
        <end position="295"/>
    </location>
</feature>
<feature type="domain" description="C2H2-type" evidence="12">
    <location>
        <begin position="39"/>
        <end position="67"/>
    </location>
</feature>
<dbReference type="Proteomes" id="UP001497623">
    <property type="component" value="Unassembled WGS sequence"/>
</dbReference>
<keyword evidence="14" id="KW-1185">Reference proteome</keyword>
<accession>A0AAV2QUG5</accession>
<evidence type="ECO:0000313" key="14">
    <source>
        <dbReference type="Proteomes" id="UP001497623"/>
    </source>
</evidence>
<dbReference type="PANTHER" id="PTHR23235">
    <property type="entry name" value="KRUEPPEL-LIKE TRANSCRIPTION FACTOR"/>
    <property type="match status" value="1"/>
</dbReference>
<feature type="domain" description="C2H2-type" evidence="12">
    <location>
        <begin position="240"/>
        <end position="267"/>
    </location>
</feature>
<feature type="domain" description="C2H2-type" evidence="12">
    <location>
        <begin position="151"/>
        <end position="174"/>
    </location>
</feature>
<comment type="subcellular location">
    <subcellularLocation>
        <location evidence="1">Nucleus</location>
    </subcellularLocation>
</comment>
<evidence type="ECO:0000256" key="10">
    <source>
        <dbReference type="ARBA" id="ARBA00023242"/>
    </source>
</evidence>
<evidence type="ECO:0000313" key="13">
    <source>
        <dbReference type="EMBL" id="CAL4097891.1"/>
    </source>
</evidence>
<dbReference type="PROSITE" id="PS50157">
    <property type="entry name" value="ZINC_FINGER_C2H2_2"/>
    <property type="match status" value="6"/>
</dbReference>
<dbReference type="FunFam" id="3.30.160.60:FF:000660">
    <property type="entry name" value="zinc finger protein 64 isoform X1"/>
    <property type="match status" value="2"/>
</dbReference>
<evidence type="ECO:0000256" key="5">
    <source>
        <dbReference type="ARBA" id="ARBA00022771"/>
    </source>
</evidence>
<organism evidence="13 14">
    <name type="scientific">Meganyctiphanes norvegica</name>
    <name type="common">Northern krill</name>
    <name type="synonym">Thysanopoda norvegica</name>
    <dbReference type="NCBI Taxonomy" id="48144"/>
    <lineage>
        <taxon>Eukaryota</taxon>
        <taxon>Metazoa</taxon>
        <taxon>Ecdysozoa</taxon>
        <taxon>Arthropoda</taxon>
        <taxon>Crustacea</taxon>
        <taxon>Multicrustacea</taxon>
        <taxon>Malacostraca</taxon>
        <taxon>Eumalacostraca</taxon>
        <taxon>Eucarida</taxon>
        <taxon>Euphausiacea</taxon>
        <taxon>Euphausiidae</taxon>
        <taxon>Meganyctiphanes</taxon>
    </lineage>
</organism>
<keyword evidence="10" id="KW-0539">Nucleus</keyword>
<feature type="domain" description="C2H2-type" evidence="12">
    <location>
        <begin position="123"/>
        <end position="150"/>
    </location>
</feature>
<evidence type="ECO:0000256" key="6">
    <source>
        <dbReference type="ARBA" id="ARBA00022833"/>
    </source>
</evidence>
<keyword evidence="5 11" id="KW-0863">Zinc-finger</keyword>
<evidence type="ECO:0000256" key="4">
    <source>
        <dbReference type="ARBA" id="ARBA00022737"/>
    </source>
</evidence>
<proteinExistence type="inferred from homology"/>
<dbReference type="InterPro" id="IPR036236">
    <property type="entry name" value="Znf_C2H2_sf"/>
</dbReference>
<dbReference type="PANTHER" id="PTHR23235:SF142">
    <property type="entry name" value="ZINC FINGER PROTEIN 384"/>
    <property type="match status" value="1"/>
</dbReference>
<evidence type="ECO:0000256" key="7">
    <source>
        <dbReference type="ARBA" id="ARBA00023015"/>
    </source>
</evidence>
<reference evidence="13 14" key="1">
    <citation type="submission" date="2024-05" db="EMBL/GenBank/DDBJ databases">
        <authorList>
            <person name="Wallberg A."/>
        </authorList>
    </citation>
    <scope>NUCLEOTIDE SEQUENCE [LARGE SCALE GENOMIC DNA]</scope>
</reference>
<evidence type="ECO:0000256" key="8">
    <source>
        <dbReference type="ARBA" id="ARBA00023125"/>
    </source>
</evidence>
<dbReference type="GO" id="GO:0000978">
    <property type="term" value="F:RNA polymerase II cis-regulatory region sequence-specific DNA binding"/>
    <property type="evidence" value="ECO:0007669"/>
    <property type="project" value="TreeGrafter"/>
</dbReference>
<dbReference type="FunFam" id="3.30.160.60:FF:001485">
    <property type="entry name" value="Krueppel-related zinc finger protein"/>
    <property type="match status" value="1"/>
</dbReference>
<dbReference type="GO" id="GO:0008270">
    <property type="term" value="F:zinc ion binding"/>
    <property type="evidence" value="ECO:0007669"/>
    <property type="project" value="UniProtKB-KW"/>
</dbReference>
<dbReference type="PROSITE" id="PS00028">
    <property type="entry name" value="ZINC_FINGER_C2H2_1"/>
    <property type="match status" value="5"/>
</dbReference>
<evidence type="ECO:0000256" key="2">
    <source>
        <dbReference type="ARBA" id="ARBA00006991"/>
    </source>
</evidence>
<dbReference type="Gene3D" id="3.30.160.60">
    <property type="entry name" value="Classic Zinc Finger"/>
    <property type="match status" value="6"/>
</dbReference>
<comment type="caution">
    <text evidence="13">The sequence shown here is derived from an EMBL/GenBank/DDBJ whole genome shotgun (WGS) entry which is preliminary data.</text>
</comment>
<gene>
    <name evidence="13" type="ORF">MNOR_LOCUS16106</name>
</gene>
<protein>
    <recommendedName>
        <fullName evidence="12">C2H2-type domain-containing protein</fullName>
    </recommendedName>
</protein>
<evidence type="ECO:0000256" key="1">
    <source>
        <dbReference type="ARBA" id="ARBA00004123"/>
    </source>
</evidence>
<sequence>MRHIMYLNKRHQCSYCDRTCLSKNDLIRHIRIHTGEKPYKCNQCGHAFAQKYNLTIHVKKVHGDNQKPSSHEMITLETNVDADQSLCHVSNSDFQSAIEVNISGEYNTNSQENNHVKHIKKRHQCSYCERNCLSKNDLIRHIRIHTGEKPYKCNQCGHAFAQKYNLTSHVKKVHGDNLKPSYHERISLETNVDADQSLCHVINSDFQSPIEVKNSEKSQSNSQESNRIKYLKTDSMEKTHKCSHCDNSFHNSSNLARHMRIHTGEKPHMCSLCNDAFAQKSHLTSHQNKRPEDNPY</sequence>
<dbReference type="GO" id="GO:0000981">
    <property type="term" value="F:DNA-binding transcription factor activity, RNA polymerase II-specific"/>
    <property type="evidence" value="ECO:0007669"/>
    <property type="project" value="TreeGrafter"/>
</dbReference>
<dbReference type="Pfam" id="PF00096">
    <property type="entry name" value="zf-C2H2"/>
    <property type="match status" value="4"/>
</dbReference>
<keyword evidence="6" id="KW-0862">Zinc</keyword>
<dbReference type="EMBL" id="CAXKWB010010414">
    <property type="protein sequence ID" value="CAL4097891.1"/>
    <property type="molecule type" value="Genomic_DNA"/>
</dbReference>
<evidence type="ECO:0000256" key="9">
    <source>
        <dbReference type="ARBA" id="ARBA00023163"/>
    </source>
</evidence>
<evidence type="ECO:0000256" key="3">
    <source>
        <dbReference type="ARBA" id="ARBA00022723"/>
    </source>
</evidence>
<name>A0AAV2QUG5_MEGNR</name>
<dbReference type="InterPro" id="IPR013087">
    <property type="entry name" value="Znf_C2H2_type"/>
</dbReference>
<keyword evidence="7" id="KW-0805">Transcription regulation</keyword>
<keyword evidence="3" id="KW-0479">Metal-binding</keyword>
<keyword evidence="8" id="KW-0238">DNA-binding</keyword>
<dbReference type="AlphaFoldDB" id="A0AAV2QUG5"/>
<dbReference type="SUPFAM" id="SSF57667">
    <property type="entry name" value="beta-beta-alpha zinc fingers"/>
    <property type="match status" value="3"/>
</dbReference>
<keyword evidence="9" id="KW-0804">Transcription</keyword>
<feature type="domain" description="C2H2-type" evidence="12">
    <location>
        <begin position="11"/>
        <end position="38"/>
    </location>
</feature>
<evidence type="ECO:0000259" key="12">
    <source>
        <dbReference type="PROSITE" id="PS50157"/>
    </source>
</evidence>
<keyword evidence="4" id="KW-0677">Repeat</keyword>
<comment type="similarity">
    <text evidence="2">Belongs to the krueppel C2H2-type zinc-finger protein family.</text>
</comment>
<dbReference type="FunFam" id="3.30.160.60:FF:000690">
    <property type="entry name" value="Zinc finger protein 354C"/>
    <property type="match status" value="1"/>
</dbReference>
<feature type="non-terminal residue" evidence="13">
    <location>
        <position position="296"/>
    </location>
</feature>
<dbReference type="GO" id="GO:0005634">
    <property type="term" value="C:nucleus"/>
    <property type="evidence" value="ECO:0007669"/>
    <property type="project" value="UniProtKB-SubCell"/>
</dbReference>
<dbReference type="GO" id="GO:0003682">
    <property type="term" value="F:chromatin binding"/>
    <property type="evidence" value="ECO:0007669"/>
    <property type="project" value="UniProtKB-ARBA"/>
</dbReference>